<evidence type="ECO:0000256" key="2">
    <source>
        <dbReference type="ARBA" id="ARBA00022679"/>
    </source>
</evidence>
<keyword evidence="4" id="KW-0472">Membrane</keyword>
<feature type="transmembrane region" description="Helical" evidence="4">
    <location>
        <begin position="213"/>
        <end position="233"/>
    </location>
</feature>
<proteinExistence type="predicted"/>
<keyword evidence="2" id="KW-0808">Transferase</keyword>
<feature type="transmembrane region" description="Helical" evidence="4">
    <location>
        <begin position="245"/>
        <end position="271"/>
    </location>
</feature>
<evidence type="ECO:0000313" key="6">
    <source>
        <dbReference type="EMBL" id="NCI48332.1"/>
    </source>
</evidence>
<dbReference type="PANTHER" id="PTHR10434">
    <property type="entry name" value="1-ACYL-SN-GLYCEROL-3-PHOSPHATE ACYLTRANSFERASE"/>
    <property type="match status" value="1"/>
</dbReference>
<dbReference type="PANTHER" id="PTHR10434:SF66">
    <property type="entry name" value="PHOSPHOLIPID_GLYCEROL ACYLTRANSFERASE DOMAIN-CONTAINING PROTEIN"/>
    <property type="match status" value="1"/>
</dbReference>
<evidence type="ECO:0000256" key="3">
    <source>
        <dbReference type="ARBA" id="ARBA00023315"/>
    </source>
</evidence>
<keyword evidence="4" id="KW-1133">Transmembrane helix</keyword>
<evidence type="ECO:0000259" key="5">
    <source>
        <dbReference type="SMART" id="SM00563"/>
    </source>
</evidence>
<evidence type="ECO:0000313" key="7">
    <source>
        <dbReference type="Proteomes" id="UP000753802"/>
    </source>
</evidence>
<gene>
    <name evidence="6" type="ORF">GWC95_00265</name>
</gene>
<keyword evidence="7" id="KW-1185">Reference proteome</keyword>
<feature type="transmembrane region" description="Helical" evidence="4">
    <location>
        <begin position="277"/>
        <end position="297"/>
    </location>
</feature>
<keyword evidence="3" id="KW-0012">Acyltransferase</keyword>
<evidence type="ECO:0000256" key="1">
    <source>
        <dbReference type="ARBA" id="ARBA00005189"/>
    </source>
</evidence>
<comment type="caution">
    <text evidence="6">The sequence shown here is derived from an EMBL/GenBank/DDBJ whole genome shotgun (WGS) entry which is preliminary data.</text>
</comment>
<evidence type="ECO:0000256" key="4">
    <source>
        <dbReference type="SAM" id="Phobius"/>
    </source>
</evidence>
<feature type="domain" description="Phospholipid/glycerol acyltransferase" evidence="5">
    <location>
        <begin position="27"/>
        <end position="151"/>
    </location>
</feature>
<accession>A0ABW9ZMP4</accession>
<protein>
    <recommendedName>
        <fullName evidence="5">Phospholipid/glycerol acyltransferase domain-containing protein</fullName>
    </recommendedName>
</protein>
<keyword evidence="4" id="KW-0812">Transmembrane</keyword>
<dbReference type="Proteomes" id="UP000753802">
    <property type="component" value="Unassembled WGS sequence"/>
</dbReference>
<dbReference type="EMBL" id="JAACJS010000002">
    <property type="protein sequence ID" value="NCI48332.1"/>
    <property type="molecule type" value="Genomic_DNA"/>
</dbReference>
<organism evidence="6 7">
    <name type="scientific">Sediminibacterium roseum</name>
    <dbReference type="NCBI Taxonomy" id="1978412"/>
    <lineage>
        <taxon>Bacteria</taxon>
        <taxon>Pseudomonadati</taxon>
        <taxon>Bacteroidota</taxon>
        <taxon>Chitinophagia</taxon>
        <taxon>Chitinophagales</taxon>
        <taxon>Chitinophagaceae</taxon>
        <taxon>Sediminibacterium</taxon>
    </lineage>
</organism>
<dbReference type="Pfam" id="PF01553">
    <property type="entry name" value="Acyltransferase"/>
    <property type="match status" value="1"/>
</dbReference>
<dbReference type="SMART" id="SM00563">
    <property type="entry name" value="PlsC"/>
    <property type="match status" value="1"/>
</dbReference>
<name>A0ABW9ZMP4_9BACT</name>
<reference evidence="6 7" key="1">
    <citation type="submission" date="2020-01" db="EMBL/GenBank/DDBJ databases">
        <title>Genome analysis.</title>
        <authorList>
            <person name="Wu S."/>
            <person name="Wang G."/>
        </authorList>
    </citation>
    <scope>NUCLEOTIDE SEQUENCE [LARGE SCALE GENOMIC DNA]</scope>
    <source>
        <strain evidence="6 7">SYL130</strain>
    </source>
</reference>
<dbReference type="SUPFAM" id="SSF69593">
    <property type="entry name" value="Glycerol-3-phosphate (1)-acyltransferase"/>
    <property type="match status" value="1"/>
</dbReference>
<sequence>MVKLALQIFCRKMSVTGSRFLETQGPLLITANHPNSFFDAILIGALFKRPVHFLARGDAFTKPWHSKMLRMLHMIPIYRLSEGKENLGLNEKAFRRSKEILSTGGIVLIFIEGICVNKHELQPFKKGAARIASENKALPGFSILPVSLAYDSFCSFGKIINIILAPPIDAKTLFIYEEEPKNSKHFNTLLFDVIGQNIAIPHHKAAIAPLQKGLLFIPAAIGMAIHFLPYLLIKKMVRVKTRSTVFYDSVLFGVLLVVYPFFVLLICAVLYLSGIPVSSAVLLSLSLPIFARCAVVYKKS</sequence>
<comment type="pathway">
    <text evidence="1">Lipid metabolism.</text>
</comment>
<dbReference type="InterPro" id="IPR002123">
    <property type="entry name" value="Plipid/glycerol_acylTrfase"/>
</dbReference>